<dbReference type="PIRSF" id="PIRSF004967">
    <property type="entry name" value="DPH1"/>
    <property type="match status" value="1"/>
</dbReference>
<evidence type="ECO:0000256" key="7">
    <source>
        <dbReference type="ARBA" id="ARBA00023004"/>
    </source>
</evidence>
<comment type="catalytic activity">
    <reaction evidence="9 10">
        <text>L-histidyl-[translation elongation factor 2] + S-adenosyl-L-methionine = 2-[(3S)-amino-3-carboxypropyl]-L-histidyl-[translation elongation factor 2] + S-methyl-5'-thioadenosine + H(+)</text>
        <dbReference type="Rhea" id="RHEA:36783"/>
        <dbReference type="Rhea" id="RHEA-COMP:9748"/>
        <dbReference type="Rhea" id="RHEA-COMP:9749"/>
        <dbReference type="ChEBI" id="CHEBI:15378"/>
        <dbReference type="ChEBI" id="CHEBI:17509"/>
        <dbReference type="ChEBI" id="CHEBI:29979"/>
        <dbReference type="ChEBI" id="CHEBI:59789"/>
        <dbReference type="ChEBI" id="CHEBI:73995"/>
        <dbReference type="EC" id="2.5.1.108"/>
    </reaction>
</comment>
<protein>
    <recommendedName>
        <fullName evidence="3 10">2-(3-amino-3-carboxypropyl)histidine synthase</fullName>
        <ecNumber evidence="3 10">2.5.1.108</ecNumber>
    </recommendedName>
</protein>
<dbReference type="NCBIfam" id="TIGR03682">
    <property type="entry name" value="arCOG04112"/>
    <property type="match status" value="1"/>
</dbReference>
<dbReference type="SFLD" id="SFLDS00032">
    <property type="entry name" value="Radical_SAM_3-amino-3-carboxyp"/>
    <property type="match status" value="1"/>
</dbReference>
<dbReference type="Gene3D" id="3.40.50.11850">
    <property type="entry name" value="Diphthamide synthesis DPH1/DPH2 domain 2"/>
    <property type="match status" value="1"/>
</dbReference>
<dbReference type="InterPro" id="IPR042263">
    <property type="entry name" value="DPH1/DPH2_1"/>
</dbReference>
<dbReference type="RefSeq" id="WP_013899113.1">
    <property type="nucleotide sequence ID" value="NC_015676.1"/>
</dbReference>
<dbReference type="AlphaFoldDB" id="F7XMD6"/>
<proteinExistence type="inferred from homology"/>
<dbReference type="FunFam" id="3.40.50.11860:FF:000001">
    <property type="entry name" value="2-(3-amino-3-carboxypropyl)histidine synthase subunit 2"/>
    <property type="match status" value="1"/>
</dbReference>
<evidence type="ECO:0000313" key="11">
    <source>
        <dbReference type="EMBL" id="AEH61677.1"/>
    </source>
</evidence>
<comment type="function">
    <text evidence="10">Catalyzes the first step of diphthamide biosynthesis, i.e. the transfer of the 3-amino-3-carboxypropyl group from S-adenosyl-L-methionine (SAM) to the C2 position of the imidazole ring of the target histidine residue in translation elongation factor 2 (EF-2).</text>
</comment>
<dbReference type="PANTHER" id="PTHR10762">
    <property type="entry name" value="DIPHTHAMIDE BIOSYNTHESIS PROTEIN"/>
    <property type="match status" value="1"/>
</dbReference>
<keyword evidence="4 10" id="KW-0808">Transferase</keyword>
<dbReference type="InterPro" id="IPR022428">
    <property type="entry name" value="Dph2_arc"/>
</dbReference>
<evidence type="ECO:0000256" key="1">
    <source>
        <dbReference type="ARBA" id="ARBA00001966"/>
    </source>
</evidence>
<dbReference type="KEGG" id="mzh:Mzhil_1842"/>
<evidence type="ECO:0000313" key="12">
    <source>
        <dbReference type="Proteomes" id="UP000006622"/>
    </source>
</evidence>
<dbReference type="InterPro" id="IPR016435">
    <property type="entry name" value="DPH1/DPH2"/>
</dbReference>
<dbReference type="EMBL" id="CP002101">
    <property type="protein sequence ID" value="AEH61677.1"/>
    <property type="molecule type" value="Genomic_DNA"/>
</dbReference>
<evidence type="ECO:0000256" key="5">
    <source>
        <dbReference type="ARBA" id="ARBA00022691"/>
    </source>
</evidence>
<dbReference type="GO" id="GO:0046872">
    <property type="term" value="F:metal ion binding"/>
    <property type="evidence" value="ECO:0007669"/>
    <property type="project" value="UniProtKB-KW"/>
</dbReference>
<dbReference type="EC" id="2.5.1.108" evidence="3 10"/>
<dbReference type="GO" id="GO:0017183">
    <property type="term" value="P:protein histidyl modification to diphthamide"/>
    <property type="evidence" value="ECO:0007669"/>
    <property type="project" value="UniProtKB-UniRule"/>
</dbReference>
<evidence type="ECO:0000256" key="9">
    <source>
        <dbReference type="ARBA" id="ARBA00048403"/>
    </source>
</evidence>
<dbReference type="Pfam" id="PF01866">
    <property type="entry name" value="Diphthamide_syn"/>
    <property type="match status" value="1"/>
</dbReference>
<dbReference type="GeneID" id="10823486"/>
<dbReference type="Proteomes" id="UP000006622">
    <property type="component" value="Chromosome"/>
</dbReference>
<dbReference type="GO" id="GO:0090560">
    <property type="term" value="F:2-(3-amino-3-carboxypropyl)histidine synthase activity"/>
    <property type="evidence" value="ECO:0007669"/>
    <property type="project" value="UniProtKB-UniRule"/>
</dbReference>
<gene>
    <name evidence="11" type="ordered locus">Mzhil_1842</name>
</gene>
<dbReference type="PANTHER" id="PTHR10762:SF1">
    <property type="entry name" value="2-(3-AMINO-3-CARBOXYPROPYL)HISTIDINE SYNTHASE SUBUNIT 1"/>
    <property type="match status" value="1"/>
</dbReference>
<keyword evidence="7 10" id="KW-0408">Iron</keyword>
<keyword evidence="6 10" id="KW-0479">Metal-binding</keyword>
<sequence>MNEEFDFQFGHVIDIIDKTGAEIVGLQFPEGFKRRGIKIASFIEENTDCRTLISADPCFGACDIDRNLLSRVDVMFHFGHSVLEPGKYENVHFIECRSNADIEQVIENALKKLTGKKIGLVTTVQHVHHLPGVSEILETNGMEAVTGTGDSRITYPGQVLGCNFSAARDQICDEYLYIGSGNFHPAGVSLSTGKRVLVADPILNEVREINTEKIIRQRSAVIAKCMDASLFGIVVSDKNGQIRMDTAKRLKELAHQHDRQAHILSMDLVTPEQLLNFKVDAFINTACPRIAIDDVGLYPAPMLTPVEFEIVLGERSWDELVLDEIRGE</sequence>
<comment type="cofactor">
    <cofactor evidence="1 10">
        <name>[4Fe-4S] cluster</name>
        <dbReference type="ChEBI" id="CHEBI:49883"/>
    </cofactor>
</comment>
<keyword evidence="10" id="KW-0004">4Fe-4S</keyword>
<dbReference type="NCBIfam" id="TIGR00322">
    <property type="entry name" value="diphth2_R"/>
    <property type="match status" value="1"/>
</dbReference>
<dbReference type="InterPro" id="IPR042264">
    <property type="entry name" value="DPH1/DPH2_2"/>
</dbReference>
<dbReference type="Gene3D" id="3.40.50.11860">
    <property type="entry name" value="Diphthamide synthesis DPH1/DPH2 domain 3"/>
    <property type="match status" value="1"/>
</dbReference>
<name>F7XMD6_METZD</name>
<evidence type="ECO:0000256" key="2">
    <source>
        <dbReference type="ARBA" id="ARBA00005156"/>
    </source>
</evidence>
<reference evidence="11" key="1">
    <citation type="submission" date="2010-07" db="EMBL/GenBank/DDBJ databases">
        <title>The complete genome of Methanosalsum zhilinae DSM 4017.</title>
        <authorList>
            <consortium name="US DOE Joint Genome Institute (JGI-PGF)"/>
            <person name="Lucas S."/>
            <person name="Copeland A."/>
            <person name="Lapidus A."/>
            <person name="Glavina del Rio T."/>
            <person name="Dalin E."/>
            <person name="Tice H."/>
            <person name="Bruce D."/>
            <person name="Goodwin L."/>
            <person name="Pitluck S."/>
            <person name="Kyrpides N."/>
            <person name="Mavromatis K."/>
            <person name="Ovchinnikova G."/>
            <person name="Daligault H."/>
            <person name="Detter J.C."/>
            <person name="Han C."/>
            <person name="Tapia R."/>
            <person name="Larimer F."/>
            <person name="Land M."/>
            <person name="Hauser L."/>
            <person name="Markowitz V."/>
            <person name="Cheng J.-F."/>
            <person name="Hugenholtz P."/>
            <person name="Woyke T."/>
            <person name="Wu D."/>
            <person name="Spring S."/>
            <person name="Schueler E."/>
            <person name="Brambilla E."/>
            <person name="Klenk H.-P."/>
            <person name="Eisen J.A."/>
        </authorList>
    </citation>
    <scope>NUCLEOTIDE SEQUENCE</scope>
    <source>
        <strain evidence="11">DSM 4017</strain>
    </source>
</reference>
<keyword evidence="12" id="KW-1185">Reference proteome</keyword>
<keyword evidence="8 10" id="KW-0411">Iron-sulfur</keyword>
<dbReference type="HOGENOM" id="CLU_037146_0_0_2"/>
<comment type="similarity">
    <text evidence="10">Belongs to the DPH1/DPH2 family.</text>
</comment>
<evidence type="ECO:0000256" key="10">
    <source>
        <dbReference type="PIRNR" id="PIRNR004967"/>
    </source>
</evidence>
<dbReference type="OrthoDB" id="314at2157"/>
<dbReference type="Gene3D" id="3.40.50.11840">
    <property type="entry name" value="Diphthamide synthesis DPH1/DPH2 domain 1"/>
    <property type="match status" value="1"/>
</dbReference>
<evidence type="ECO:0000256" key="6">
    <source>
        <dbReference type="ARBA" id="ARBA00022723"/>
    </source>
</evidence>
<dbReference type="SFLD" id="SFLDG01121">
    <property type="entry name" value="Diphthamide_biosynthesis"/>
    <property type="match status" value="1"/>
</dbReference>
<dbReference type="GO" id="GO:0051539">
    <property type="term" value="F:4 iron, 4 sulfur cluster binding"/>
    <property type="evidence" value="ECO:0007669"/>
    <property type="project" value="UniProtKB-UniRule"/>
</dbReference>
<comment type="pathway">
    <text evidence="2 10">Protein modification; peptidyl-diphthamide biosynthesis.</text>
</comment>
<dbReference type="UniPathway" id="UPA00559"/>
<evidence type="ECO:0000256" key="4">
    <source>
        <dbReference type="ARBA" id="ARBA00022679"/>
    </source>
</evidence>
<dbReference type="InterPro" id="IPR035435">
    <property type="entry name" value="DPH1/DPH2_euk_archaea"/>
</dbReference>
<keyword evidence="5 10" id="KW-0949">S-adenosyl-L-methionine</keyword>
<dbReference type="STRING" id="679901.Mzhil_1842"/>
<evidence type="ECO:0000256" key="8">
    <source>
        <dbReference type="ARBA" id="ARBA00023014"/>
    </source>
</evidence>
<evidence type="ECO:0000256" key="3">
    <source>
        <dbReference type="ARBA" id="ARBA00012221"/>
    </source>
</evidence>
<accession>F7XMD6</accession>
<dbReference type="InterPro" id="IPR042265">
    <property type="entry name" value="DPH1/DPH2_3"/>
</dbReference>
<organism evidence="11 12">
    <name type="scientific">Methanosalsum zhilinae (strain DSM 4017 / NBRC 107636 / OCM 62 / WeN5)</name>
    <name type="common">Methanohalophilus zhilinae</name>
    <dbReference type="NCBI Taxonomy" id="679901"/>
    <lineage>
        <taxon>Archaea</taxon>
        <taxon>Methanobacteriati</taxon>
        <taxon>Methanobacteriota</taxon>
        <taxon>Stenosarchaea group</taxon>
        <taxon>Methanomicrobia</taxon>
        <taxon>Methanosarcinales</taxon>
        <taxon>Methanosarcinaceae</taxon>
        <taxon>Methanosalsum</taxon>
    </lineage>
</organism>